<dbReference type="AlphaFoldDB" id="A0A914PSQ8"/>
<evidence type="ECO:0000259" key="1">
    <source>
        <dbReference type="PROSITE" id="PS50097"/>
    </source>
</evidence>
<sequence length="204" mass="23289">MVVEMKGMLFVSETIYPSCVKEPSSTLGDYLWERDDEDFIISVENEGDESITEIKVHKLILASRSPVFDTMIKTDMKEKSEEKVEIVGFDPDTVEAAVEYCYDQDITYRYDDLTIALPLLQFAEKYDMKDLKKEIETDLIKQSLSPENVVEISNASIISNSPILRRFCSDALLIFMRQGIHVEKRDVLDGELAKELLDKALSGE</sequence>
<dbReference type="PANTHER" id="PTHR24413">
    <property type="entry name" value="SPECKLE-TYPE POZ PROTEIN"/>
    <property type="match status" value="1"/>
</dbReference>
<evidence type="ECO:0000313" key="2">
    <source>
        <dbReference type="Proteomes" id="UP000887578"/>
    </source>
</evidence>
<name>A0A914PSQ8_9BILA</name>
<dbReference type="Proteomes" id="UP000887578">
    <property type="component" value="Unplaced"/>
</dbReference>
<dbReference type="PROSITE" id="PS50097">
    <property type="entry name" value="BTB"/>
    <property type="match status" value="1"/>
</dbReference>
<dbReference type="InterPro" id="IPR000210">
    <property type="entry name" value="BTB/POZ_dom"/>
</dbReference>
<dbReference type="CDD" id="cd18186">
    <property type="entry name" value="BTB_POZ_ZBTB_KLHL-like"/>
    <property type="match status" value="1"/>
</dbReference>
<dbReference type="InterPro" id="IPR011333">
    <property type="entry name" value="SKP1/BTB/POZ_sf"/>
</dbReference>
<proteinExistence type="predicted"/>
<dbReference type="WBParaSite" id="PDA_v2.g17866.t1">
    <property type="protein sequence ID" value="PDA_v2.g17866.t1"/>
    <property type="gene ID" value="PDA_v2.g17866"/>
</dbReference>
<reference evidence="3" key="1">
    <citation type="submission" date="2022-11" db="UniProtKB">
        <authorList>
            <consortium name="WormBaseParasite"/>
        </authorList>
    </citation>
    <scope>IDENTIFICATION</scope>
</reference>
<dbReference type="Pfam" id="PF00651">
    <property type="entry name" value="BTB"/>
    <property type="match status" value="1"/>
</dbReference>
<feature type="domain" description="BTB" evidence="1">
    <location>
        <begin position="37"/>
        <end position="110"/>
    </location>
</feature>
<dbReference type="SUPFAM" id="SSF54695">
    <property type="entry name" value="POZ domain"/>
    <property type="match status" value="1"/>
</dbReference>
<dbReference type="SMART" id="SM00225">
    <property type="entry name" value="BTB"/>
    <property type="match status" value="1"/>
</dbReference>
<keyword evidence="2" id="KW-1185">Reference proteome</keyword>
<accession>A0A914PSQ8</accession>
<dbReference type="Gene3D" id="3.30.710.10">
    <property type="entry name" value="Potassium Channel Kv1.1, Chain A"/>
    <property type="match status" value="1"/>
</dbReference>
<evidence type="ECO:0000313" key="3">
    <source>
        <dbReference type="WBParaSite" id="PDA_v2.g17866.t1"/>
    </source>
</evidence>
<protein>
    <submittedName>
        <fullName evidence="3">BTB domain-containing protein</fullName>
    </submittedName>
</protein>
<organism evidence="2 3">
    <name type="scientific">Panagrolaimus davidi</name>
    <dbReference type="NCBI Taxonomy" id="227884"/>
    <lineage>
        <taxon>Eukaryota</taxon>
        <taxon>Metazoa</taxon>
        <taxon>Ecdysozoa</taxon>
        <taxon>Nematoda</taxon>
        <taxon>Chromadorea</taxon>
        <taxon>Rhabditida</taxon>
        <taxon>Tylenchina</taxon>
        <taxon>Panagrolaimomorpha</taxon>
        <taxon>Panagrolaimoidea</taxon>
        <taxon>Panagrolaimidae</taxon>
        <taxon>Panagrolaimus</taxon>
    </lineage>
</organism>